<proteinExistence type="predicted"/>
<dbReference type="AlphaFoldDB" id="H1PUR8"/>
<dbReference type="HOGENOM" id="CLU_873625_0_0_0"/>
<evidence type="ECO:0008006" key="3">
    <source>
        <dbReference type="Google" id="ProtNLM"/>
    </source>
</evidence>
<name>H1PUR8_9FUSO</name>
<protein>
    <recommendedName>
        <fullName evidence="3">Polymerase nucleotidyl transferase domain-containing protein</fullName>
    </recommendedName>
</protein>
<gene>
    <name evidence="1" type="ORF">HMPREF0402_02161</name>
</gene>
<comment type="caution">
    <text evidence="1">The sequence shown here is derived from an EMBL/GenBank/DDBJ whole genome shotgun (WGS) entry which is preliminary data.</text>
</comment>
<dbReference type="PATRIC" id="fig|457404.5.peg.1957"/>
<evidence type="ECO:0000313" key="2">
    <source>
        <dbReference type="Proteomes" id="UP000003233"/>
    </source>
</evidence>
<keyword evidence="2" id="KW-1185">Reference proteome</keyword>
<reference evidence="1 2" key="1">
    <citation type="submission" date="2012-07" db="EMBL/GenBank/DDBJ databases">
        <title>The Genome Sequence of Fusobacterium ulcerans 12_1B.</title>
        <authorList>
            <consortium name="The Broad Institute Genome Sequencing Platform"/>
            <person name="Earl A."/>
            <person name="Ward D."/>
            <person name="Feldgarden M."/>
            <person name="Gevers D."/>
            <person name="Strauss J."/>
            <person name="Ambrose C.E."/>
            <person name="Allen-Vercoe E."/>
            <person name="Walker B."/>
            <person name="Young S.K."/>
            <person name="Zeng Q."/>
            <person name="Gargeya S."/>
            <person name="Fitzgerald M."/>
            <person name="Haas B."/>
            <person name="Abouelleil A."/>
            <person name="Alvarado L."/>
            <person name="Arachchi H.M."/>
            <person name="Berlin A.M."/>
            <person name="Chapman S.B."/>
            <person name="Goldberg J."/>
            <person name="Griggs A."/>
            <person name="Gujja S."/>
            <person name="Hansen M."/>
            <person name="Howarth C."/>
            <person name="Imamovic A."/>
            <person name="Larimer J."/>
            <person name="McCowen C."/>
            <person name="Montmayeur A."/>
            <person name="Murphy C."/>
            <person name="Neiman D."/>
            <person name="Pearson M."/>
            <person name="Priest M."/>
            <person name="Roberts A."/>
            <person name="Saif S."/>
            <person name="Shea T."/>
            <person name="Sisk P."/>
            <person name="Sykes S."/>
            <person name="Wortman J."/>
            <person name="Nusbaum C."/>
            <person name="Birren B."/>
        </authorList>
    </citation>
    <scope>NUCLEOTIDE SEQUENCE [LARGE SCALE GENOMIC DNA]</scope>
    <source>
        <strain evidence="1 2">12_1B</strain>
    </source>
</reference>
<dbReference type="EMBL" id="AGWJ02000021">
    <property type="protein sequence ID" value="EHO80251.2"/>
    <property type="molecule type" value="Genomic_DNA"/>
</dbReference>
<dbReference type="Proteomes" id="UP000003233">
    <property type="component" value="Unassembled WGS sequence"/>
</dbReference>
<accession>H1PUR8</accession>
<sequence length="318" mass="38497">MEFNLEEKFNILNEKECLKMVKDIILFSGVFKKIYCIGIAGSIGRKEKKITDTNLNDVDFFVIAEDIIKEKSQLEKKLNRILKTEFSDILYLNIKKYKKIYSMNTLEQSFYDLIVGSIYLYEKTEFREINKKIIVKKYNISYRSAFTVYCTRMWCLVGAYDFNEKEGIIIKDEKFANYQVKKAISAIVDATLILNNKYVEIKTFQKIKALKTTKFYFKYQEYYNKILDIYLNKNFKVTQKNYIQILNIYLVFGELILRYKLLFWELIKNKPYIILKKNNFILIRTYLKRYFYLKKIYSILLKNRFDKRIKIYMTLFLK</sequence>
<dbReference type="RefSeq" id="WP_016361824.1">
    <property type="nucleotide sequence ID" value="NZ_KE161008.1"/>
</dbReference>
<organism evidence="1 2">
    <name type="scientific">Fusobacterium ulcerans 12-1B</name>
    <dbReference type="NCBI Taxonomy" id="457404"/>
    <lineage>
        <taxon>Bacteria</taxon>
        <taxon>Fusobacteriati</taxon>
        <taxon>Fusobacteriota</taxon>
        <taxon>Fusobacteriia</taxon>
        <taxon>Fusobacteriales</taxon>
        <taxon>Fusobacteriaceae</taxon>
        <taxon>Fusobacterium</taxon>
    </lineage>
</organism>
<evidence type="ECO:0000313" key="1">
    <source>
        <dbReference type="EMBL" id="EHO80251.2"/>
    </source>
</evidence>